<dbReference type="Pfam" id="PF02992">
    <property type="entry name" value="Transposase_21"/>
    <property type="match status" value="1"/>
</dbReference>
<dbReference type="PANTHER" id="PTHR10775">
    <property type="entry name" value="OS08G0208400 PROTEIN"/>
    <property type="match status" value="1"/>
</dbReference>
<reference evidence="4" key="1">
    <citation type="journal article" date="2018" name="Nat. Plants">
        <title>Whole-genome landscape of Medicago truncatula symbiotic genes.</title>
        <authorList>
            <person name="Pecrix Y."/>
            <person name="Staton S.E."/>
            <person name="Sallet E."/>
            <person name="Lelandais-Briere C."/>
            <person name="Moreau S."/>
            <person name="Carrere S."/>
            <person name="Blein T."/>
            <person name="Jardinaud M.F."/>
            <person name="Latrasse D."/>
            <person name="Zouine M."/>
            <person name="Zahm M."/>
            <person name="Kreplak J."/>
            <person name="Mayjonade B."/>
            <person name="Satge C."/>
            <person name="Perez M."/>
            <person name="Cauet S."/>
            <person name="Marande W."/>
            <person name="Chantry-Darmon C."/>
            <person name="Lopez-Roques C."/>
            <person name="Bouchez O."/>
            <person name="Berard A."/>
            <person name="Debelle F."/>
            <person name="Munos S."/>
            <person name="Bendahmane A."/>
            <person name="Berges H."/>
            <person name="Niebel A."/>
            <person name="Buitink J."/>
            <person name="Frugier F."/>
            <person name="Benhamed M."/>
            <person name="Crespi M."/>
            <person name="Gouzy J."/>
            <person name="Gamas P."/>
        </authorList>
    </citation>
    <scope>NUCLEOTIDE SEQUENCE [LARGE SCALE GENOMIC DNA]</scope>
    <source>
        <strain evidence="4">cv. Jemalong A17</strain>
    </source>
</reference>
<evidence type="ECO:0000259" key="2">
    <source>
        <dbReference type="Pfam" id="PF13963"/>
    </source>
</evidence>
<feature type="region of interest" description="Disordered" evidence="1">
    <location>
        <begin position="93"/>
        <end position="114"/>
    </location>
</feature>
<proteinExistence type="predicted"/>
<dbReference type="AlphaFoldDB" id="A0A396JIF2"/>
<dbReference type="EMBL" id="PSQE01000002">
    <property type="protein sequence ID" value="RHN74847.1"/>
    <property type="molecule type" value="Genomic_DNA"/>
</dbReference>
<dbReference type="InterPro" id="IPR004242">
    <property type="entry name" value="Transposase_21"/>
</dbReference>
<dbReference type="Gramene" id="rna10972">
    <property type="protein sequence ID" value="RHN74847.1"/>
    <property type="gene ID" value="gene10972"/>
</dbReference>
<protein>
    <submittedName>
        <fullName evidence="3">Putative Transposase-associated domain-containing protein</fullName>
    </submittedName>
</protein>
<accession>A0A396JIF2</accession>
<evidence type="ECO:0000256" key="1">
    <source>
        <dbReference type="SAM" id="MobiDB-lite"/>
    </source>
</evidence>
<feature type="compositionally biased region" description="Low complexity" evidence="1">
    <location>
        <begin position="93"/>
        <end position="105"/>
    </location>
</feature>
<dbReference type="Proteomes" id="UP000265566">
    <property type="component" value="Chromosome 2"/>
</dbReference>
<sequence>MGIPEHRKWMYKRLLPNRAGMKTEFVSGVNNFIEQAIRQPEFTDNGGKLRCPCSKHRNIDFLTPGEVTLDLYKHGFQPSYWCWDSHGESSLSSSSRNANNVNRESTCNQPSSFESQRNTYEAMIVDAIRPENLDQFEPQPEEPPNREAKLFYDLLQSAQRPLWEGCDTHSELSMAVELLTIKSKGNMSQKSFDKLLKTMKKGMPKDNCLVPNFYYAKKLVSKLGMESKVIDCCINGCMLYYKDYEMAKECRFCHAPRYRVGKGGKELALKSMHYLPITPRLKRLYASANSARHMRWHYEHQQVEGVLEHPSDAEAWKHFDQKYPEFASESRNVRLGLCSDGFTPFG</sequence>
<name>A0A396JIF2_MEDTR</name>
<comment type="caution">
    <text evidence="3">The sequence shown here is derived from an EMBL/GenBank/DDBJ whole genome shotgun (WGS) entry which is preliminary data.</text>
</comment>
<gene>
    <name evidence="3" type="ORF">MtrunA17_Chr2g0314741</name>
</gene>
<evidence type="ECO:0000313" key="4">
    <source>
        <dbReference type="Proteomes" id="UP000265566"/>
    </source>
</evidence>
<evidence type="ECO:0000313" key="3">
    <source>
        <dbReference type="EMBL" id="RHN74847.1"/>
    </source>
</evidence>
<dbReference type="Pfam" id="PF13963">
    <property type="entry name" value="Transpos_assoc"/>
    <property type="match status" value="1"/>
</dbReference>
<dbReference type="OrthoDB" id="1430375at2759"/>
<dbReference type="PANTHER" id="PTHR10775:SF193">
    <property type="entry name" value="DUF4216 DOMAIN-CONTAINING PROTEIN"/>
    <property type="match status" value="1"/>
</dbReference>
<organism evidence="3 4">
    <name type="scientific">Medicago truncatula</name>
    <name type="common">Barrel medic</name>
    <name type="synonym">Medicago tribuloides</name>
    <dbReference type="NCBI Taxonomy" id="3880"/>
    <lineage>
        <taxon>Eukaryota</taxon>
        <taxon>Viridiplantae</taxon>
        <taxon>Streptophyta</taxon>
        <taxon>Embryophyta</taxon>
        <taxon>Tracheophyta</taxon>
        <taxon>Spermatophyta</taxon>
        <taxon>Magnoliopsida</taxon>
        <taxon>eudicotyledons</taxon>
        <taxon>Gunneridae</taxon>
        <taxon>Pentapetalae</taxon>
        <taxon>rosids</taxon>
        <taxon>fabids</taxon>
        <taxon>Fabales</taxon>
        <taxon>Fabaceae</taxon>
        <taxon>Papilionoideae</taxon>
        <taxon>50 kb inversion clade</taxon>
        <taxon>NPAAA clade</taxon>
        <taxon>Hologalegina</taxon>
        <taxon>IRL clade</taxon>
        <taxon>Trifolieae</taxon>
        <taxon>Medicago</taxon>
    </lineage>
</organism>
<dbReference type="InterPro" id="IPR029480">
    <property type="entry name" value="Transpos_assoc"/>
</dbReference>
<feature type="domain" description="Transposase-associated" evidence="2">
    <location>
        <begin position="7"/>
        <end position="88"/>
    </location>
</feature>